<dbReference type="EMBL" id="DVOL01000004">
    <property type="protein sequence ID" value="HIV10114.1"/>
    <property type="molecule type" value="Genomic_DNA"/>
</dbReference>
<dbReference type="PANTHER" id="PTHR43586:SF4">
    <property type="entry name" value="ISOPENICILLIN N EPIMERASE"/>
    <property type="match status" value="1"/>
</dbReference>
<name>A0A9D1NNT2_9FIRM</name>
<proteinExistence type="predicted"/>
<organism evidence="2 3">
    <name type="scientific">Candidatus Faeciplasma avium</name>
    <dbReference type="NCBI Taxonomy" id="2840798"/>
    <lineage>
        <taxon>Bacteria</taxon>
        <taxon>Bacillati</taxon>
        <taxon>Bacillota</taxon>
        <taxon>Clostridia</taxon>
        <taxon>Eubacteriales</taxon>
        <taxon>Oscillospiraceae</taxon>
        <taxon>Oscillospiraceae incertae sedis</taxon>
        <taxon>Candidatus Faeciplasma</taxon>
    </lineage>
</organism>
<dbReference type="PANTHER" id="PTHR43586">
    <property type="entry name" value="CYSTEINE DESULFURASE"/>
    <property type="match status" value="1"/>
</dbReference>
<dbReference type="Proteomes" id="UP000823960">
    <property type="component" value="Unassembled WGS sequence"/>
</dbReference>
<dbReference type="InterPro" id="IPR015422">
    <property type="entry name" value="PyrdxlP-dep_Trfase_small"/>
</dbReference>
<reference evidence="2" key="1">
    <citation type="submission" date="2020-10" db="EMBL/GenBank/DDBJ databases">
        <authorList>
            <person name="Gilroy R."/>
        </authorList>
    </citation>
    <scope>NUCLEOTIDE SEQUENCE</scope>
    <source>
        <strain evidence="2">1370</strain>
    </source>
</reference>
<dbReference type="GO" id="GO:0008483">
    <property type="term" value="F:transaminase activity"/>
    <property type="evidence" value="ECO:0007669"/>
    <property type="project" value="UniProtKB-KW"/>
</dbReference>
<evidence type="ECO:0000259" key="1">
    <source>
        <dbReference type="Pfam" id="PF00266"/>
    </source>
</evidence>
<comment type="caution">
    <text evidence="2">The sequence shown here is derived from an EMBL/GenBank/DDBJ whole genome shotgun (WGS) entry which is preliminary data.</text>
</comment>
<dbReference type="InterPro" id="IPR000192">
    <property type="entry name" value="Aminotrans_V_dom"/>
</dbReference>
<dbReference type="InterPro" id="IPR015421">
    <property type="entry name" value="PyrdxlP-dep_Trfase_major"/>
</dbReference>
<dbReference type="AlphaFoldDB" id="A0A9D1NNT2"/>
<sequence length="378" mass="40021">MRTVYFDNAATSYPKPSSVRAAICSASNDYGGNPGRGGHSYSLRSAEMVYETRQLAAGMFKAKPENVVFTLNCTHSLNMAIKGIPGSKRSLVISSMEHNSVSRPAYALFKRGARVDVARIGRTDEETLESFKRLIKPNTGCVVCTAASNVTGRIMPVREIARLCKDMGVPFIVDGAQAAGITELDLGMGMNFICVPGHKGLLGASGTGLLISDGSFALDTIIEGGTGATSAELDQTGFMPEHLESGTLNTVGIASLLAGLKFIESTGIGSVYNHEDALCDIFIDAVKDISGISLYRRGDRFVPIVSFNLDGLPSETVAASLSDMGFALRGGLHCAVLAHRTIGTLPNGTVRFSPSVFSSERDTLLLARAIKKLSKDGV</sequence>
<evidence type="ECO:0000313" key="2">
    <source>
        <dbReference type="EMBL" id="HIV10114.1"/>
    </source>
</evidence>
<gene>
    <name evidence="2" type="ORF">IAD28_00235</name>
</gene>
<dbReference type="InterPro" id="IPR015424">
    <property type="entry name" value="PyrdxlP-dep_Trfase"/>
</dbReference>
<reference evidence="2" key="2">
    <citation type="journal article" date="2021" name="PeerJ">
        <title>Extensive microbial diversity within the chicken gut microbiome revealed by metagenomics and culture.</title>
        <authorList>
            <person name="Gilroy R."/>
            <person name="Ravi A."/>
            <person name="Getino M."/>
            <person name="Pursley I."/>
            <person name="Horton D.L."/>
            <person name="Alikhan N.F."/>
            <person name="Baker D."/>
            <person name="Gharbi K."/>
            <person name="Hall N."/>
            <person name="Watson M."/>
            <person name="Adriaenssens E.M."/>
            <person name="Foster-Nyarko E."/>
            <person name="Jarju S."/>
            <person name="Secka A."/>
            <person name="Antonio M."/>
            <person name="Oren A."/>
            <person name="Chaudhuri R.R."/>
            <person name="La Ragione R."/>
            <person name="Hildebrand F."/>
            <person name="Pallen M.J."/>
        </authorList>
    </citation>
    <scope>NUCLEOTIDE SEQUENCE</scope>
    <source>
        <strain evidence="2">1370</strain>
    </source>
</reference>
<keyword evidence="2" id="KW-0032">Aminotransferase</keyword>
<protein>
    <submittedName>
        <fullName evidence="2">Aminotransferase class V-fold PLP-dependent enzyme</fullName>
    </submittedName>
</protein>
<dbReference type="Gene3D" id="3.90.1150.10">
    <property type="entry name" value="Aspartate Aminotransferase, domain 1"/>
    <property type="match status" value="1"/>
</dbReference>
<evidence type="ECO:0000313" key="3">
    <source>
        <dbReference type="Proteomes" id="UP000823960"/>
    </source>
</evidence>
<accession>A0A9D1NNT2</accession>
<dbReference type="SUPFAM" id="SSF53383">
    <property type="entry name" value="PLP-dependent transferases"/>
    <property type="match status" value="1"/>
</dbReference>
<keyword evidence="2" id="KW-0808">Transferase</keyword>
<feature type="domain" description="Aminotransferase class V" evidence="1">
    <location>
        <begin position="4"/>
        <end position="361"/>
    </location>
</feature>
<dbReference type="Gene3D" id="3.40.640.10">
    <property type="entry name" value="Type I PLP-dependent aspartate aminotransferase-like (Major domain)"/>
    <property type="match status" value="1"/>
</dbReference>
<dbReference type="Pfam" id="PF00266">
    <property type="entry name" value="Aminotran_5"/>
    <property type="match status" value="1"/>
</dbReference>